<organism evidence="4 5">
    <name type="scientific">Tribolium castaneum</name>
    <name type="common">Red flour beetle</name>
    <dbReference type="NCBI Taxonomy" id="7070"/>
    <lineage>
        <taxon>Eukaryota</taxon>
        <taxon>Metazoa</taxon>
        <taxon>Ecdysozoa</taxon>
        <taxon>Arthropoda</taxon>
        <taxon>Hexapoda</taxon>
        <taxon>Insecta</taxon>
        <taxon>Pterygota</taxon>
        <taxon>Neoptera</taxon>
        <taxon>Endopterygota</taxon>
        <taxon>Coleoptera</taxon>
        <taxon>Polyphaga</taxon>
        <taxon>Cucujiformia</taxon>
        <taxon>Tenebrionidae</taxon>
        <taxon>Tenebrionidae incertae sedis</taxon>
        <taxon>Tribolium</taxon>
    </lineage>
</organism>
<dbReference type="PROSITE" id="PS50994">
    <property type="entry name" value="INTEGRASE"/>
    <property type="match status" value="1"/>
</dbReference>
<evidence type="ECO:0000256" key="1">
    <source>
        <dbReference type="ARBA" id="ARBA00012493"/>
    </source>
</evidence>
<dbReference type="InterPro" id="IPR001584">
    <property type="entry name" value="Integrase_cat-core"/>
</dbReference>
<dbReference type="GO" id="GO:0015074">
    <property type="term" value="P:DNA integration"/>
    <property type="evidence" value="ECO:0007669"/>
    <property type="project" value="InterPro"/>
</dbReference>
<dbReference type="EC" id="2.7.7.49" evidence="1"/>
<dbReference type="PANTHER" id="PTHR37984:SF5">
    <property type="entry name" value="PROTEIN NYNRIN-LIKE"/>
    <property type="match status" value="1"/>
</dbReference>
<feature type="region of interest" description="Disordered" evidence="2">
    <location>
        <begin position="162"/>
        <end position="195"/>
    </location>
</feature>
<dbReference type="Gene3D" id="3.30.420.10">
    <property type="entry name" value="Ribonuclease H-like superfamily/Ribonuclease H"/>
    <property type="match status" value="1"/>
</dbReference>
<evidence type="ECO:0000259" key="3">
    <source>
        <dbReference type="PROSITE" id="PS50994"/>
    </source>
</evidence>
<dbReference type="InterPro" id="IPR036397">
    <property type="entry name" value="RNaseH_sf"/>
</dbReference>
<feature type="compositionally biased region" description="Polar residues" evidence="2">
    <location>
        <begin position="162"/>
        <end position="181"/>
    </location>
</feature>
<dbReference type="FunFam" id="1.10.340.70:FF:000016">
    <property type="entry name" value="Retrovirus-related Pol polyprotein from transposon opus-like Protein"/>
    <property type="match status" value="1"/>
</dbReference>
<dbReference type="InterPro" id="IPR050951">
    <property type="entry name" value="Retrovirus_Pol_polyprotein"/>
</dbReference>
<dbReference type="eggNOG" id="KOG0017">
    <property type="taxonomic scope" value="Eukaryota"/>
</dbReference>
<dbReference type="HOGENOM" id="CLU_397592_0_0_1"/>
<dbReference type="GO" id="GO:0003964">
    <property type="term" value="F:RNA-directed DNA polymerase activity"/>
    <property type="evidence" value="ECO:0007669"/>
    <property type="project" value="UniProtKB-EC"/>
</dbReference>
<evidence type="ECO:0000256" key="2">
    <source>
        <dbReference type="SAM" id="MobiDB-lite"/>
    </source>
</evidence>
<dbReference type="GO" id="GO:0003676">
    <property type="term" value="F:nucleic acid binding"/>
    <property type="evidence" value="ECO:0007669"/>
    <property type="project" value="InterPro"/>
</dbReference>
<sequence length="693" mass="80696">MECENDERFNCIPEDVIKSANATTLIIIHEKSKDQYWKKDNDFIVFHRESFVRFILMQNPKCGKNAKFYNGHCTKIQKNVVCNSKYNTNADALSRIQIYPIEIDAKSTAVQPDDELEQLLNEIIEFENRELRTSEFLPTQNLNSPIKAQTPENLLTKFETVRSNSSHNSQIPGPSGTLRQISTSTSTSKTSRRENLPKAKTINICEDAIDRKERQIFIKTVFQNPQKPKATKENGMTIIKAQISQENNNEEIKNLLIESCEPKKHYYCFIDNEKMYKDVCRTFSKTFNDDATILKRCTKRITLVTNKDEQQDLIKNYHEGKTNHRGIRETYTRLQRLYYWSKLTLDVSDFINKCEFCKKTKYERHPPEIPLKVTPKLGCPFQQLNIDLFTIEGKTFLTLIDAFTKLSQAYPIRSKNAIDVSDTLIVYFSHYGIPEKITFDSGTEFQNDAVQKLLETHIIKIHFTTPRHPQSNGLIERFHSTITEHYRILKQNFNDPPDKTMTYAIIGYNNSIHSVTNLKPLQLLFGRTSTQNPFDLYHNYYFTLTNEKCNKVKPGDYICNLPQTTKTSQDAPCKIQLLKFTQKYQDCQIHIQINELQIRKVEKWKNQWIGIFPSEQPVTSICNQDEKSLSIKRSYVIVVPDGCKLQINSTTLQTYQNPDFPKIPIQLPKIEISEMDSRKENFRENLSNLKKST</sequence>
<reference evidence="4 5" key="2">
    <citation type="journal article" date="2010" name="Nucleic Acids Res.">
        <title>BeetleBase in 2010: revisions to provide comprehensive genomic information for Tribolium castaneum.</title>
        <authorList>
            <person name="Kim H.S."/>
            <person name="Murphy T."/>
            <person name="Xia J."/>
            <person name="Caragea D."/>
            <person name="Park Y."/>
            <person name="Beeman R.W."/>
            <person name="Lorenzen M.D."/>
            <person name="Butcher S."/>
            <person name="Manak J.R."/>
            <person name="Brown S.J."/>
        </authorList>
    </citation>
    <scope>NUCLEOTIDE SEQUENCE [LARGE SCALE GENOMIC DNA]</scope>
    <source>
        <strain evidence="4 5">Georgia GA2</strain>
    </source>
</reference>
<evidence type="ECO:0000313" key="5">
    <source>
        <dbReference type="Proteomes" id="UP000007266"/>
    </source>
</evidence>
<evidence type="ECO:0000313" key="4">
    <source>
        <dbReference type="EMBL" id="EFA12255.1"/>
    </source>
</evidence>
<keyword evidence="5" id="KW-1185">Reference proteome</keyword>
<accession>D7EIR0</accession>
<reference evidence="4 5" key="1">
    <citation type="journal article" date="2008" name="Nature">
        <title>The genome of the model beetle and pest Tribolium castaneum.</title>
        <authorList>
            <consortium name="Tribolium Genome Sequencing Consortium"/>
            <person name="Richards S."/>
            <person name="Gibbs R.A."/>
            <person name="Weinstock G.M."/>
            <person name="Brown S.J."/>
            <person name="Denell R."/>
            <person name="Beeman R.W."/>
            <person name="Gibbs R."/>
            <person name="Beeman R.W."/>
            <person name="Brown S.J."/>
            <person name="Bucher G."/>
            <person name="Friedrich M."/>
            <person name="Grimmelikhuijzen C.J."/>
            <person name="Klingler M."/>
            <person name="Lorenzen M."/>
            <person name="Richards S."/>
            <person name="Roth S."/>
            <person name="Schroder R."/>
            <person name="Tautz D."/>
            <person name="Zdobnov E.M."/>
            <person name="Muzny D."/>
            <person name="Gibbs R.A."/>
            <person name="Weinstock G.M."/>
            <person name="Attaway T."/>
            <person name="Bell S."/>
            <person name="Buhay C.J."/>
            <person name="Chandrabose M.N."/>
            <person name="Chavez D."/>
            <person name="Clerk-Blankenburg K.P."/>
            <person name="Cree A."/>
            <person name="Dao M."/>
            <person name="Davis C."/>
            <person name="Chacko J."/>
            <person name="Dinh H."/>
            <person name="Dugan-Rocha S."/>
            <person name="Fowler G."/>
            <person name="Garner T.T."/>
            <person name="Garnes J."/>
            <person name="Gnirke A."/>
            <person name="Hawes A."/>
            <person name="Hernandez J."/>
            <person name="Hines S."/>
            <person name="Holder M."/>
            <person name="Hume J."/>
            <person name="Jhangiani S.N."/>
            <person name="Joshi V."/>
            <person name="Khan Z.M."/>
            <person name="Jackson L."/>
            <person name="Kovar C."/>
            <person name="Kowis A."/>
            <person name="Lee S."/>
            <person name="Lewis L.R."/>
            <person name="Margolis J."/>
            <person name="Morgan M."/>
            <person name="Nazareth L.V."/>
            <person name="Nguyen N."/>
            <person name="Okwuonu G."/>
            <person name="Parker D."/>
            <person name="Richards S."/>
            <person name="Ruiz S.J."/>
            <person name="Santibanez J."/>
            <person name="Savard J."/>
            <person name="Scherer S.E."/>
            <person name="Schneider B."/>
            <person name="Sodergren E."/>
            <person name="Tautz D."/>
            <person name="Vattahil S."/>
            <person name="Villasana D."/>
            <person name="White C.S."/>
            <person name="Wright R."/>
            <person name="Park Y."/>
            <person name="Beeman R.W."/>
            <person name="Lord J."/>
            <person name="Oppert B."/>
            <person name="Lorenzen M."/>
            <person name="Brown S."/>
            <person name="Wang L."/>
            <person name="Savard J."/>
            <person name="Tautz D."/>
            <person name="Richards S."/>
            <person name="Weinstock G."/>
            <person name="Gibbs R.A."/>
            <person name="Liu Y."/>
            <person name="Worley K."/>
            <person name="Weinstock G."/>
            <person name="Elsik C.G."/>
            <person name="Reese J.T."/>
            <person name="Elhaik E."/>
            <person name="Landan G."/>
            <person name="Graur D."/>
            <person name="Arensburger P."/>
            <person name="Atkinson P."/>
            <person name="Beeman R.W."/>
            <person name="Beidler J."/>
            <person name="Brown S.J."/>
            <person name="Demuth J.P."/>
            <person name="Drury D.W."/>
            <person name="Du Y.Z."/>
            <person name="Fujiwara H."/>
            <person name="Lorenzen M."/>
            <person name="Maselli V."/>
            <person name="Osanai M."/>
            <person name="Park Y."/>
            <person name="Robertson H.M."/>
            <person name="Tu Z."/>
            <person name="Wang J.J."/>
            <person name="Wang S."/>
            <person name="Richards S."/>
            <person name="Song H."/>
            <person name="Zhang L."/>
            <person name="Sodergren E."/>
            <person name="Werner D."/>
            <person name="Stanke M."/>
            <person name="Morgenstern B."/>
            <person name="Solovyev V."/>
            <person name="Kosarev P."/>
            <person name="Brown G."/>
            <person name="Chen H.C."/>
            <person name="Ermolaeva O."/>
            <person name="Hlavina W."/>
            <person name="Kapustin Y."/>
            <person name="Kiryutin B."/>
            <person name="Kitts P."/>
            <person name="Maglott D."/>
            <person name="Pruitt K."/>
            <person name="Sapojnikov V."/>
            <person name="Souvorov A."/>
            <person name="Mackey A.J."/>
            <person name="Waterhouse R.M."/>
            <person name="Wyder S."/>
            <person name="Zdobnov E.M."/>
            <person name="Zdobnov E.M."/>
            <person name="Wyder S."/>
            <person name="Kriventseva E.V."/>
            <person name="Kadowaki T."/>
            <person name="Bork P."/>
            <person name="Aranda M."/>
            <person name="Bao R."/>
            <person name="Beermann A."/>
            <person name="Berns N."/>
            <person name="Bolognesi R."/>
            <person name="Bonneton F."/>
            <person name="Bopp D."/>
            <person name="Brown S.J."/>
            <person name="Bucher G."/>
            <person name="Butts T."/>
            <person name="Chaumot A."/>
            <person name="Denell R.E."/>
            <person name="Ferrier D.E."/>
            <person name="Friedrich M."/>
            <person name="Gordon C.M."/>
            <person name="Jindra M."/>
            <person name="Klingler M."/>
            <person name="Lan Q."/>
            <person name="Lattorff H.M."/>
            <person name="Laudet V."/>
            <person name="von Levetsow C."/>
            <person name="Liu Z."/>
            <person name="Lutz R."/>
            <person name="Lynch J.A."/>
            <person name="da Fonseca R.N."/>
            <person name="Posnien N."/>
            <person name="Reuter R."/>
            <person name="Roth S."/>
            <person name="Savard J."/>
            <person name="Schinko J.B."/>
            <person name="Schmitt C."/>
            <person name="Schoppmeier M."/>
            <person name="Schroder R."/>
            <person name="Shippy T.D."/>
            <person name="Simonnet F."/>
            <person name="Marques-Souza H."/>
            <person name="Tautz D."/>
            <person name="Tomoyasu Y."/>
            <person name="Trauner J."/>
            <person name="Van der Zee M."/>
            <person name="Vervoort M."/>
            <person name="Wittkopp N."/>
            <person name="Wimmer E.A."/>
            <person name="Yang X."/>
            <person name="Jones A.K."/>
            <person name="Sattelle D.B."/>
            <person name="Ebert P.R."/>
            <person name="Nelson D."/>
            <person name="Scott J.G."/>
            <person name="Beeman R.W."/>
            <person name="Muthukrishnan S."/>
            <person name="Kramer K.J."/>
            <person name="Arakane Y."/>
            <person name="Beeman R.W."/>
            <person name="Zhu Q."/>
            <person name="Hogenkamp D."/>
            <person name="Dixit R."/>
            <person name="Oppert B."/>
            <person name="Jiang H."/>
            <person name="Zou Z."/>
            <person name="Marshall J."/>
            <person name="Elpidina E."/>
            <person name="Vinokurov K."/>
            <person name="Oppert C."/>
            <person name="Zou Z."/>
            <person name="Evans J."/>
            <person name="Lu Z."/>
            <person name="Zhao P."/>
            <person name="Sumathipala N."/>
            <person name="Altincicek B."/>
            <person name="Vilcinskas A."/>
            <person name="Williams M."/>
            <person name="Hultmark D."/>
            <person name="Hetru C."/>
            <person name="Jiang H."/>
            <person name="Grimmelikhuijzen C.J."/>
            <person name="Hauser F."/>
            <person name="Cazzamali G."/>
            <person name="Williamson M."/>
            <person name="Park Y."/>
            <person name="Li B."/>
            <person name="Tanaka Y."/>
            <person name="Predel R."/>
            <person name="Neupert S."/>
            <person name="Schachtner J."/>
            <person name="Verleyen P."/>
            <person name="Raible F."/>
            <person name="Bork P."/>
            <person name="Friedrich M."/>
            <person name="Walden K.K."/>
            <person name="Robertson H.M."/>
            <person name="Angeli S."/>
            <person name="Foret S."/>
            <person name="Bucher G."/>
            <person name="Schuetz S."/>
            <person name="Maleszka R."/>
            <person name="Wimmer E.A."/>
            <person name="Beeman R.W."/>
            <person name="Lorenzen M."/>
            <person name="Tomoyasu Y."/>
            <person name="Miller S.C."/>
            <person name="Grossmann D."/>
            <person name="Bucher G."/>
        </authorList>
    </citation>
    <scope>NUCLEOTIDE SEQUENCE [LARGE SCALE GENOMIC DNA]</scope>
    <source>
        <strain evidence="4 5">Georgia GA2</strain>
    </source>
</reference>
<gene>
    <name evidence="4" type="primary">GLEAN_16117</name>
    <name evidence="4" type="ORF">TcasGA2_TC016117</name>
</gene>
<name>D7EIR0_TRICA</name>
<dbReference type="PANTHER" id="PTHR37984">
    <property type="entry name" value="PROTEIN CBG26694"/>
    <property type="match status" value="1"/>
</dbReference>
<dbReference type="Pfam" id="PF00665">
    <property type="entry name" value="rve"/>
    <property type="match status" value="1"/>
</dbReference>
<dbReference type="InterPro" id="IPR012337">
    <property type="entry name" value="RNaseH-like_sf"/>
</dbReference>
<dbReference type="Pfam" id="PF17921">
    <property type="entry name" value="Integrase_H2C2"/>
    <property type="match status" value="1"/>
</dbReference>
<dbReference type="Proteomes" id="UP000007266">
    <property type="component" value="Unassembled WGS sequence"/>
</dbReference>
<dbReference type="PhylomeDB" id="D7EIR0"/>
<dbReference type="FunFam" id="3.30.420.10:FF:000238">
    <property type="entry name" value="Retrovirus-related Pol polyprotein from transposon 412-like Protein"/>
    <property type="match status" value="1"/>
</dbReference>
<protein>
    <recommendedName>
        <fullName evidence="1">RNA-directed DNA polymerase</fullName>
        <ecNumber evidence="1">2.7.7.49</ecNumber>
    </recommendedName>
</protein>
<dbReference type="SUPFAM" id="SSF53098">
    <property type="entry name" value="Ribonuclease H-like"/>
    <property type="match status" value="1"/>
</dbReference>
<dbReference type="AlphaFoldDB" id="D7EIR0"/>
<dbReference type="InParanoid" id="D7EIR0"/>
<feature type="domain" description="Integrase catalytic" evidence="3">
    <location>
        <begin position="371"/>
        <end position="528"/>
    </location>
</feature>
<dbReference type="InterPro" id="IPR041588">
    <property type="entry name" value="Integrase_H2C2"/>
</dbReference>
<proteinExistence type="predicted"/>
<dbReference type="EMBL" id="KQ972823">
    <property type="protein sequence ID" value="EFA12255.1"/>
    <property type="molecule type" value="Genomic_DNA"/>
</dbReference>
<dbReference type="Gene3D" id="1.10.340.70">
    <property type="match status" value="1"/>
</dbReference>